<dbReference type="PANTHER" id="PTHR33307:SF6">
    <property type="entry name" value="ALPHA-RHAMNOSIDASE (EUROFUNG)-RELATED"/>
    <property type="match status" value="1"/>
</dbReference>
<dbReference type="Gene3D" id="2.60.420.10">
    <property type="entry name" value="Maltose phosphorylase, domain 3"/>
    <property type="match status" value="1"/>
</dbReference>
<dbReference type="InterPro" id="IPR012341">
    <property type="entry name" value="6hp_glycosidase-like_sf"/>
</dbReference>
<dbReference type="PANTHER" id="PTHR33307">
    <property type="entry name" value="ALPHA-RHAMNOSIDASE (EUROFUNG)"/>
    <property type="match status" value="1"/>
</dbReference>
<dbReference type="Gene3D" id="2.60.120.260">
    <property type="entry name" value="Galactose-binding domain-like"/>
    <property type="match status" value="2"/>
</dbReference>
<evidence type="ECO:0000259" key="5">
    <source>
        <dbReference type="Pfam" id="PF08531"/>
    </source>
</evidence>
<dbReference type="Pfam" id="PF05592">
    <property type="entry name" value="Bac_rhamnosid"/>
    <property type="match status" value="1"/>
</dbReference>
<evidence type="ECO:0000259" key="4">
    <source>
        <dbReference type="Pfam" id="PF05592"/>
    </source>
</evidence>
<keyword evidence="3" id="KW-0378">Hydrolase</keyword>
<dbReference type="Pfam" id="PF08531">
    <property type="entry name" value="Bac_rhamnosid_N"/>
    <property type="match status" value="1"/>
</dbReference>
<evidence type="ECO:0000313" key="8">
    <source>
        <dbReference type="EMBL" id="GGH35253.1"/>
    </source>
</evidence>
<dbReference type="InterPro" id="IPR013737">
    <property type="entry name" value="Bac_rhamnosid_N"/>
</dbReference>
<proteinExistence type="predicted"/>
<keyword evidence="9" id="KW-1185">Reference proteome</keyword>
<evidence type="ECO:0000256" key="2">
    <source>
        <dbReference type="ARBA" id="ARBA00012652"/>
    </source>
</evidence>
<feature type="domain" description="Bacterial alpha-L-rhamnosidase N-terminal" evidence="5">
    <location>
        <begin position="136"/>
        <end position="271"/>
    </location>
</feature>
<gene>
    <name evidence="8" type="primary">ramA</name>
    <name evidence="8" type="ORF">GCM10008013_41470</name>
</gene>
<name>A0ABQ1YQU0_9BACL</name>
<dbReference type="InterPro" id="IPR035396">
    <property type="entry name" value="Bac_rhamnosid6H"/>
</dbReference>
<evidence type="ECO:0000313" key="9">
    <source>
        <dbReference type="Proteomes" id="UP000659344"/>
    </source>
</evidence>
<dbReference type="Pfam" id="PF25788">
    <property type="entry name" value="Ig_Rha78A_N"/>
    <property type="match status" value="1"/>
</dbReference>
<evidence type="ECO:0000256" key="1">
    <source>
        <dbReference type="ARBA" id="ARBA00001445"/>
    </source>
</evidence>
<feature type="domain" description="Alpha-L-rhamnosidase six-hairpin glycosidase" evidence="6">
    <location>
        <begin position="434"/>
        <end position="783"/>
    </location>
</feature>
<reference evidence="9" key="1">
    <citation type="journal article" date="2019" name="Int. J. Syst. Evol. Microbiol.">
        <title>The Global Catalogue of Microorganisms (GCM) 10K type strain sequencing project: providing services to taxonomists for standard genome sequencing and annotation.</title>
        <authorList>
            <consortium name="The Broad Institute Genomics Platform"/>
            <consortium name="The Broad Institute Genome Sequencing Center for Infectious Disease"/>
            <person name="Wu L."/>
            <person name="Ma J."/>
        </authorList>
    </citation>
    <scope>NUCLEOTIDE SEQUENCE [LARGE SCALE GENOMIC DNA]</scope>
    <source>
        <strain evidence="9">CGMCC 1.12769</strain>
    </source>
</reference>
<feature type="domain" description="Alpha-L-rhamnosidase concanavalin-like" evidence="4">
    <location>
        <begin position="304"/>
        <end position="429"/>
    </location>
</feature>
<comment type="catalytic activity">
    <reaction evidence="1">
        <text>Hydrolysis of terminal non-reducing alpha-L-rhamnose residues in alpha-L-rhamnosides.</text>
        <dbReference type="EC" id="3.2.1.40"/>
    </reaction>
</comment>
<dbReference type="InterPro" id="IPR008902">
    <property type="entry name" value="Rhamnosid_concanavalin"/>
</dbReference>
<evidence type="ECO:0000256" key="3">
    <source>
        <dbReference type="ARBA" id="ARBA00022801"/>
    </source>
</evidence>
<dbReference type="InterPro" id="IPR008928">
    <property type="entry name" value="6-hairpin_glycosidase_sf"/>
</dbReference>
<dbReference type="Pfam" id="PF17390">
    <property type="entry name" value="Bac_rhamnosid_C"/>
    <property type="match status" value="1"/>
</dbReference>
<dbReference type="EC" id="3.2.1.40" evidence="2"/>
<dbReference type="Gene3D" id="2.60.40.10">
    <property type="entry name" value="Immunoglobulins"/>
    <property type="match status" value="1"/>
</dbReference>
<dbReference type="SUPFAM" id="SSF48208">
    <property type="entry name" value="Six-hairpin glycosidases"/>
    <property type="match status" value="1"/>
</dbReference>
<dbReference type="PIRSF" id="PIRSF010631">
    <property type="entry name" value="A-rhamnsds"/>
    <property type="match status" value="1"/>
</dbReference>
<feature type="domain" description="Alpha-L-rhamnosidase C-terminal" evidence="7">
    <location>
        <begin position="793"/>
        <end position="854"/>
    </location>
</feature>
<dbReference type="Pfam" id="PF17389">
    <property type="entry name" value="Bac_rhamnosid6H"/>
    <property type="match status" value="1"/>
</dbReference>
<evidence type="ECO:0000259" key="6">
    <source>
        <dbReference type="Pfam" id="PF17389"/>
    </source>
</evidence>
<comment type="caution">
    <text evidence="8">The sequence shown here is derived from an EMBL/GenBank/DDBJ whole genome shotgun (WGS) entry which is preliminary data.</text>
</comment>
<dbReference type="Proteomes" id="UP000659344">
    <property type="component" value="Unassembled WGS sequence"/>
</dbReference>
<dbReference type="InterPro" id="IPR016007">
    <property type="entry name" value="Alpha_rhamnosid"/>
</dbReference>
<dbReference type="EMBL" id="BMFT01000003">
    <property type="protein sequence ID" value="GGH35253.1"/>
    <property type="molecule type" value="Genomic_DNA"/>
</dbReference>
<dbReference type="Gene3D" id="1.50.10.10">
    <property type="match status" value="1"/>
</dbReference>
<sequence length="862" mass="98593">MKAINLKTEYLVKPIGISTTKPRFYWNCDEGESQSAYRIISKRDGVLTWDSGVIRSEHMTHIQYEGVQLKSRDRVEWSVKLWDEQGLEGEWTNSWFEIGLIKKDDWKAKWVSGNYKPKKNMRYPVDCFKREFKIDKAVSKARLYITACGLYEAKINFEKIGDFCLAPGCTDYRYRLQCQTYDLTSMINNGVNILELQLADGWYRGSTGCFGFTNVYGRQTKLLSQLEIGYVDGTTEMIISDESFCWSNDGPIRFADLKDGEIYDAAYVPTYQGMAKRTTEEVVPTASNNVDLKEHEIFEAELITTPSGKQVLDFGQNIAGFLAFNIKGKKGQEITLRCGEILDEQGEFTQENMQVKKPVKEIGKIKEILFISGKKLKDEMQATPKQEIKFFCSGKEDHYKMTFSVFGFRYVIVESDIEFEASSFRAIAVYSAMEQTGSFNCSNEAVNQFVKNTLWSMKGNFLDLPMDCPTRERLGWTGDAQVFFQTATYFMDVPAFFRKWLYDVKDGQLKNGKSSAVIPYAGARALYDSTGGSVGWADAVVLIPYRFWKCYGDQRMLDEFYEVMRKYAMYMIKNSGYRDKKQDKLNPYHKYVYEKGMHLGEWLEPEEFMDKRIGPRVLHTEICTAYLHYTMTCMAEVSDVLGKKEDAVLFREYGDGAKKAYNFLYLKQGSIDTDRQAKLVRPLAFGIASGEKKKNLEQRLIQVVKSRDYRIGTGFLSTPFILPVLSQAGAHEVAYRMLENEKSPSWLAEVKAGATTVWEDWEGKFSQNHYSPGAMCEWLFHTVAGIRVSGENHFIISPLPGGTFFYAEAEYKSLYGKVTSKWMKTDAGYSLEIFIPANTSADIQLPNGVNQVVGAGRHVYMF</sequence>
<dbReference type="InterPro" id="IPR013783">
    <property type="entry name" value="Ig-like_fold"/>
</dbReference>
<organism evidence="8 9">
    <name type="scientific">Paenibacillus segetis</name>
    <dbReference type="NCBI Taxonomy" id="1325360"/>
    <lineage>
        <taxon>Bacteria</taxon>
        <taxon>Bacillati</taxon>
        <taxon>Bacillota</taxon>
        <taxon>Bacilli</taxon>
        <taxon>Bacillales</taxon>
        <taxon>Paenibacillaceae</taxon>
        <taxon>Paenibacillus</taxon>
    </lineage>
</organism>
<protein>
    <recommendedName>
        <fullName evidence="2">alpha-L-rhamnosidase</fullName>
        <ecNumber evidence="2">3.2.1.40</ecNumber>
    </recommendedName>
</protein>
<dbReference type="InterPro" id="IPR035398">
    <property type="entry name" value="Bac_rhamnosid_C"/>
</dbReference>
<evidence type="ECO:0000259" key="7">
    <source>
        <dbReference type="Pfam" id="PF17390"/>
    </source>
</evidence>
<accession>A0ABQ1YQU0</accession>